<evidence type="ECO:0000256" key="5">
    <source>
        <dbReference type="RuleBase" id="RU003465"/>
    </source>
</evidence>
<dbReference type="AlphaFoldDB" id="A0A0G4J0Q6"/>
<dbReference type="InterPro" id="IPR001932">
    <property type="entry name" value="PPM-type_phosphatase-like_dom"/>
</dbReference>
<proteinExistence type="inferred from homology"/>
<dbReference type="SMART" id="SM00332">
    <property type="entry name" value="PP2Cc"/>
    <property type="match status" value="1"/>
</dbReference>
<reference evidence="8 10" key="2">
    <citation type="submission" date="2018-03" db="EMBL/GenBank/DDBJ databases">
        <authorList>
            <person name="Fogelqvist J."/>
        </authorList>
    </citation>
    <scope>NUCLEOTIDE SEQUENCE [LARGE SCALE GENOMIC DNA]</scope>
</reference>
<evidence type="ECO:0000259" key="6">
    <source>
        <dbReference type="PROSITE" id="PS51746"/>
    </source>
</evidence>
<organism evidence="7 9">
    <name type="scientific">Plasmodiophora brassicae</name>
    <name type="common">Clubroot disease agent</name>
    <dbReference type="NCBI Taxonomy" id="37360"/>
    <lineage>
        <taxon>Eukaryota</taxon>
        <taxon>Sar</taxon>
        <taxon>Rhizaria</taxon>
        <taxon>Endomyxa</taxon>
        <taxon>Phytomyxea</taxon>
        <taxon>Plasmodiophorida</taxon>
        <taxon>Plasmodiophoridae</taxon>
        <taxon>Plasmodiophora</taxon>
    </lineage>
</organism>
<dbReference type="PROSITE" id="PS51746">
    <property type="entry name" value="PPM_2"/>
    <property type="match status" value="1"/>
</dbReference>
<comment type="subcellular location">
    <subcellularLocation>
        <location evidence="1">Membrane</location>
        <topology evidence="1">Peripheral membrane protein</topology>
    </subcellularLocation>
</comment>
<dbReference type="STRING" id="37360.A0A0G4J0Q6"/>
<dbReference type="InterPro" id="IPR015655">
    <property type="entry name" value="PP2C"/>
</dbReference>
<keyword evidence="8" id="KW-0496">Mitochondrion</keyword>
<evidence type="ECO:0000313" key="10">
    <source>
        <dbReference type="Proteomes" id="UP000290189"/>
    </source>
</evidence>
<dbReference type="Gene3D" id="3.60.40.10">
    <property type="entry name" value="PPM-type phosphatase domain"/>
    <property type="match status" value="1"/>
</dbReference>
<evidence type="ECO:0000256" key="1">
    <source>
        <dbReference type="ARBA" id="ARBA00004170"/>
    </source>
</evidence>
<dbReference type="PANTHER" id="PTHR47992">
    <property type="entry name" value="PROTEIN PHOSPHATASE"/>
    <property type="match status" value="1"/>
</dbReference>
<protein>
    <recommendedName>
        <fullName evidence="6">PPM-type phosphatase domain-containing protein</fullName>
    </recommendedName>
</protein>
<dbReference type="InterPro" id="IPR000222">
    <property type="entry name" value="PP2C_BS"/>
</dbReference>
<dbReference type="GO" id="GO:0016020">
    <property type="term" value="C:membrane"/>
    <property type="evidence" value="ECO:0007669"/>
    <property type="project" value="UniProtKB-SubCell"/>
</dbReference>
<evidence type="ECO:0000256" key="3">
    <source>
        <dbReference type="ARBA" id="ARBA00022801"/>
    </source>
</evidence>
<name>A0A0G4J0Q6_PLABS</name>
<dbReference type="GO" id="GO:0004722">
    <property type="term" value="F:protein serine/threonine phosphatase activity"/>
    <property type="evidence" value="ECO:0007669"/>
    <property type="project" value="InterPro"/>
</dbReference>
<keyword evidence="2" id="KW-0479">Metal-binding</keyword>
<dbReference type="OMA" id="DKRTEND"/>
<keyword evidence="3 5" id="KW-0378">Hydrolase</keyword>
<dbReference type="SUPFAM" id="SSF81606">
    <property type="entry name" value="PP2C-like"/>
    <property type="match status" value="1"/>
</dbReference>
<evidence type="ECO:0000313" key="9">
    <source>
        <dbReference type="Proteomes" id="UP000039324"/>
    </source>
</evidence>
<keyword evidence="4 5" id="KW-0904">Protein phosphatase</keyword>
<keyword evidence="9" id="KW-1185">Reference proteome</keyword>
<feature type="domain" description="PPM-type phosphatase" evidence="6">
    <location>
        <begin position="21"/>
        <end position="289"/>
    </location>
</feature>
<evidence type="ECO:0000313" key="7">
    <source>
        <dbReference type="EMBL" id="CEP01125.1"/>
    </source>
</evidence>
<sequence length="414" mass="45069">MGLSHPVCARLEEQYGNDRMKCAVSSMCGYRSSMEDAHSVVLSLPRHKHAAFVGVYDGHGGQDAARHCAEHLADHIDALDDWSDEALQCGVMAFDATFCGPDNAFRDHGTTCVFALIEFDANNPTTGDIRLTVCNSGDSRAIWSSTIPGQEAQFDFLTMDHKPSLEGESKRIVNAGGHVTADRVDGDLALSRAIGDWRYKCNQSLPQEDQKVIALPDIQRRKLSQSSRQGFLLIACDGIFEKLSNDRVNQIVHEGLAQTSDPRGALEQLLQASLSAGSKDNMSAALVLFEDGTEYHKEAPTMDFGPLYTSDDACMTTFLRFCDQTGFGVQARAYIEAWHAEHGTAPVPAEPTDGNVDDASPGPIFMTDATGTHHKLVIQNANGERHVISFSSDDIDSSDDDLDEDEQLGIVTSI</sequence>
<dbReference type="InterPro" id="IPR036457">
    <property type="entry name" value="PPM-type-like_dom_sf"/>
</dbReference>
<dbReference type="Pfam" id="PF00481">
    <property type="entry name" value="PP2C"/>
    <property type="match status" value="1"/>
</dbReference>
<comment type="similarity">
    <text evidence="5">Belongs to the PP2C family.</text>
</comment>
<dbReference type="EMBL" id="OVEO01000018">
    <property type="protein sequence ID" value="SPR01582.1"/>
    <property type="molecule type" value="Genomic_DNA"/>
</dbReference>
<dbReference type="OrthoDB" id="10264738at2759"/>
<geneLocation type="mitochondrion" evidence="8"/>
<gene>
    <name evidence="7" type="ORF">PBRA_008437</name>
    <name evidence="8" type="ORF">PLBR_LOCUS8797</name>
</gene>
<evidence type="ECO:0000256" key="2">
    <source>
        <dbReference type="ARBA" id="ARBA00022723"/>
    </source>
</evidence>
<dbReference type="EMBL" id="CDSF01000109">
    <property type="protein sequence ID" value="CEP01125.1"/>
    <property type="molecule type" value="Genomic_DNA"/>
</dbReference>
<dbReference type="CDD" id="cd00143">
    <property type="entry name" value="PP2Cc"/>
    <property type="match status" value="1"/>
</dbReference>
<accession>A0A0G4J0Q6</accession>
<dbReference type="Proteomes" id="UP000290189">
    <property type="component" value="Unassembled WGS sequence"/>
</dbReference>
<evidence type="ECO:0000256" key="4">
    <source>
        <dbReference type="ARBA" id="ARBA00022912"/>
    </source>
</evidence>
<dbReference type="Proteomes" id="UP000039324">
    <property type="component" value="Unassembled WGS sequence"/>
</dbReference>
<dbReference type="PROSITE" id="PS01032">
    <property type="entry name" value="PPM_1"/>
    <property type="match status" value="1"/>
</dbReference>
<dbReference type="GO" id="GO:0046872">
    <property type="term" value="F:metal ion binding"/>
    <property type="evidence" value="ECO:0007669"/>
    <property type="project" value="UniProtKB-KW"/>
</dbReference>
<reference evidence="7 9" key="1">
    <citation type="submission" date="2015-02" db="EMBL/GenBank/DDBJ databases">
        <authorList>
            <person name="Chooi Y.-H."/>
        </authorList>
    </citation>
    <scope>NUCLEOTIDE SEQUENCE [LARGE SCALE GENOMIC DNA]</scope>
    <source>
        <strain evidence="7">E3</strain>
    </source>
</reference>
<evidence type="ECO:0000313" key="8">
    <source>
        <dbReference type="EMBL" id="SPR01582.1"/>
    </source>
</evidence>